<sequence>MRFSTIQGVVLAVAGLTQAQTCPLKTVDFEDLKNVPVAGLGPGASLVPNGYSGLNWENLYGVQPSIAAQFLLPQGKMHVQPFKSPSTPWSPTHKVMFTNRNSSPSFAVAPNSPSTIPPVISATTGTTFAPKAIFLGTFNTGVVSGAAALSTASTITVTATFLGGATAQTAFDFNPPNTVFGLAINAEALQYFQFPCAWVNVVSLSFKPQAKNGVNIGMGLAIDNLQLV</sequence>
<dbReference type="EMBL" id="JAWRVE010000008">
    <property type="protein sequence ID" value="KAL1880023.1"/>
    <property type="molecule type" value="Genomic_DNA"/>
</dbReference>
<comment type="caution">
    <text evidence="2">The sequence shown here is derived from an EMBL/GenBank/DDBJ whole genome shotgun (WGS) entry which is preliminary data.</text>
</comment>
<evidence type="ECO:0000313" key="3">
    <source>
        <dbReference type="Proteomes" id="UP001583177"/>
    </source>
</evidence>
<protein>
    <submittedName>
        <fullName evidence="2">Uncharacterized protein</fullName>
    </submittedName>
</protein>
<evidence type="ECO:0000256" key="1">
    <source>
        <dbReference type="SAM" id="SignalP"/>
    </source>
</evidence>
<feature type="chain" id="PRO_5046464805" evidence="1">
    <location>
        <begin position="20"/>
        <end position="228"/>
    </location>
</feature>
<dbReference type="Proteomes" id="UP001583177">
    <property type="component" value="Unassembled WGS sequence"/>
</dbReference>
<proteinExistence type="predicted"/>
<keyword evidence="1" id="KW-0732">Signal</keyword>
<gene>
    <name evidence="2" type="ORF">Daus18300_001386</name>
</gene>
<keyword evidence="3" id="KW-1185">Reference proteome</keyword>
<accession>A0ABR3XVJ4</accession>
<feature type="signal peptide" evidence="1">
    <location>
        <begin position="1"/>
        <end position="19"/>
    </location>
</feature>
<evidence type="ECO:0000313" key="2">
    <source>
        <dbReference type="EMBL" id="KAL1880023.1"/>
    </source>
</evidence>
<name>A0ABR3XVJ4_9PEZI</name>
<organism evidence="2 3">
    <name type="scientific">Diaporthe australafricana</name>
    <dbReference type="NCBI Taxonomy" id="127596"/>
    <lineage>
        <taxon>Eukaryota</taxon>
        <taxon>Fungi</taxon>
        <taxon>Dikarya</taxon>
        <taxon>Ascomycota</taxon>
        <taxon>Pezizomycotina</taxon>
        <taxon>Sordariomycetes</taxon>
        <taxon>Sordariomycetidae</taxon>
        <taxon>Diaporthales</taxon>
        <taxon>Diaporthaceae</taxon>
        <taxon>Diaporthe</taxon>
    </lineage>
</organism>
<reference evidence="2 3" key="1">
    <citation type="journal article" date="2024" name="IMA Fungus">
        <title>IMA Genome - F19 : A genome assembly and annotation guide to empower mycologists, including annotated draft genome sequences of Ceratocystis pirilliformis, Diaporthe australafricana, Fusarium ophioides, Paecilomyces lecythidis, and Sporothrix stenoceras.</title>
        <authorList>
            <person name="Aylward J."/>
            <person name="Wilson A.M."/>
            <person name="Visagie C.M."/>
            <person name="Spraker J."/>
            <person name="Barnes I."/>
            <person name="Buitendag C."/>
            <person name="Ceriani C."/>
            <person name="Del Mar Angel L."/>
            <person name="du Plessis D."/>
            <person name="Fuchs T."/>
            <person name="Gasser K."/>
            <person name="Kramer D."/>
            <person name="Li W."/>
            <person name="Munsamy K."/>
            <person name="Piso A."/>
            <person name="Price J.L."/>
            <person name="Sonnekus B."/>
            <person name="Thomas C."/>
            <person name="van der Nest A."/>
            <person name="van Dijk A."/>
            <person name="van Heerden A."/>
            <person name="van Vuuren N."/>
            <person name="Yilmaz N."/>
            <person name="Duong T.A."/>
            <person name="van der Merwe N.A."/>
            <person name="Wingfield M.J."/>
            <person name="Wingfield B.D."/>
        </authorList>
    </citation>
    <scope>NUCLEOTIDE SEQUENCE [LARGE SCALE GENOMIC DNA]</scope>
    <source>
        <strain evidence="2 3">CMW 18300</strain>
    </source>
</reference>